<comment type="caution">
    <text evidence="9">The sequence shown here is derived from an EMBL/GenBank/DDBJ whole genome shotgun (WGS) entry which is preliminary data.</text>
</comment>
<dbReference type="Pfam" id="PF09335">
    <property type="entry name" value="VTT_dom"/>
    <property type="match status" value="1"/>
</dbReference>
<comment type="subcellular location">
    <subcellularLocation>
        <location evidence="1 7">Cell membrane</location>
        <topology evidence="1 7">Multi-pass membrane protein</topology>
    </subcellularLocation>
</comment>
<comment type="similarity">
    <text evidence="2 7">Belongs to the DedA family.</text>
</comment>
<protein>
    <recommendedName>
        <fullName evidence="8">VTT domain-containing protein</fullName>
    </recommendedName>
</protein>
<evidence type="ECO:0000256" key="7">
    <source>
        <dbReference type="RuleBase" id="RU367016"/>
    </source>
</evidence>
<dbReference type="AlphaFoldDB" id="A0A0R2SXL4"/>
<evidence type="ECO:0000313" key="10">
    <source>
        <dbReference type="Proteomes" id="UP000051242"/>
    </source>
</evidence>
<dbReference type="PANTHER" id="PTHR30353:SF15">
    <property type="entry name" value="INNER MEMBRANE PROTEIN YABI"/>
    <property type="match status" value="1"/>
</dbReference>
<dbReference type="PANTHER" id="PTHR30353">
    <property type="entry name" value="INNER MEMBRANE PROTEIN DEDA-RELATED"/>
    <property type="match status" value="1"/>
</dbReference>
<evidence type="ECO:0000259" key="8">
    <source>
        <dbReference type="Pfam" id="PF09335"/>
    </source>
</evidence>
<reference evidence="9 10" key="1">
    <citation type="submission" date="2015-10" db="EMBL/GenBank/DDBJ databases">
        <title>Metagenome-Assembled Genomes uncover a global brackish microbiome.</title>
        <authorList>
            <person name="Hugerth L.W."/>
            <person name="Larsson J."/>
            <person name="Alneberg J."/>
            <person name="Lindh M.V."/>
            <person name="Legrand C."/>
            <person name="Pinhassi J."/>
            <person name="Andersson A.F."/>
        </authorList>
    </citation>
    <scope>NUCLEOTIDE SEQUENCE [LARGE SCALE GENOMIC DNA]</scope>
    <source>
        <strain evidence="9">BACL22 MAG-120619-bin3</strain>
    </source>
</reference>
<feature type="transmembrane region" description="Helical" evidence="7">
    <location>
        <begin position="119"/>
        <end position="141"/>
    </location>
</feature>
<evidence type="ECO:0000256" key="2">
    <source>
        <dbReference type="ARBA" id="ARBA00010792"/>
    </source>
</evidence>
<feature type="transmembrane region" description="Helical" evidence="7">
    <location>
        <begin position="7"/>
        <end position="28"/>
    </location>
</feature>
<keyword evidence="4 7" id="KW-0812">Transmembrane</keyword>
<sequence length="145" mass="15524">MLACFESLIGIGLFVSGVFLLGIASYLLSQDIISSTQLAITAAGGAILGDHVGFFFGRFLGPRLHHTRLFIRHADRILKTEDMIARWGGIAVPIGRFVPAIRSIVPALLGTSGFMPKRFILIDTLSCATWAGALVLLATGIDKIV</sequence>
<name>A0A0R2SXL4_9GAMM</name>
<keyword evidence="6 7" id="KW-0472">Membrane</keyword>
<gene>
    <name evidence="9" type="ORF">ABR85_05020</name>
</gene>
<dbReference type="GO" id="GO:0005886">
    <property type="term" value="C:plasma membrane"/>
    <property type="evidence" value="ECO:0007669"/>
    <property type="project" value="UniProtKB-SubCell"/>
</dbReference>
<feature type="domain" description="VTT" evidence="8">
    <location>
        <begin position="34"/>
        <end position="137"/>
    </location>
</feature>
<evidence type="ECO:0000256" key="6">
    <source>
        <dbReference type="ARBA" id="ARBA00023136"/>
    </source>
</evidence>
<organism evidence="9 10">
    <name type="scientific">OM182 bacterium BACL3 MAG-120619-bin3</name>
    <dbReference type="NCBI Taxonomy" id="1655593"/>
    <lineage>
        <taxon>Bacteria</taxon>
        <taxon>Pseudomonadati</taxon>
        <taxon>Pseudomonadota</taxon>
        <taxon>Gammaproteobacteria</taxon>
        <taxon>OMG group</taxon>
        <taxon>OM182 clade</taxon>
    </lineage>
</organism>
<proteinExistence type="inferred from homology"/>
<dbReference type="InterPro" id="IPR032816">
    <property type="entry name" value="VTT_dom"/>
</dbReference>
<evidence type="ECO:0000256" key="3">
    <source>
        <dbReference type="ARBA" id="ARBA00022475"/>
    </source>
</evidence>
<evidence type="ECO:0000256" key="4">
    <source>
        <dbReference type="ARBA" id="ARBA00022692"/>
    </source>
</evidence>
<dbReference type="EMBL" id="LICD01000165">
    <property type="protein sequence ID" value="KRO79512.1"/>
    <property type="molecule type" value="Genomic_DNA"/>
</dbReference>
<feature type="transmembrane region" description="Helical" evidence="7">
    <location>
        <begin position="40"/>
        <end position="60"/>
    </location>
</feature>
<evidence type="ECO:0000313" key="9">
    <source>
        <dbReference type="EMBL" id="KRO79512.1"/>
    </source>
</evidence>
<evidence type="ECO:0000256" key="5">
    <source>
        <dbReference type="ARBA" id="ARBA00022989"/>
    </source>
</evidence>
<keyword evidence="5 7" id="KW-1133">Transmembrane helix</keyword>
<dbReference type="Proteomes" id="UP000051242">
    <property type="component" value="Unassembled WGS sequence"/>
</dbReference>
<accession>A0A0R2SXL4</accession>
<evidence type="ECO:0000256" key="1">
    <source>
        <dbReference type="ARBA" id="ARBA00004651"/>
    </source>
</evidence>
<keyword evidence="3 7" id="KW-1003">Cell membrane</keyword>
<comment type="caution">
    <text evidence="7">Lacks conserved residue(s) required for the propagation of feature annotation.</text>
</comment>
<dbReference type="InterPro" id="IPR032818">
    <property type="entry name" value="DedA-like"/>
</dbReference>